<accession>A0ABX9N6G6</accession>
<dbReference type="Proteomes" id="UP000265355">
    <property type="component" value="Unassembled WGS sequence"/>
</dbReference>
<keyword evidence="2" id="KW-1185">Reference proteome</keyword>
<comment type="caution">
    <text evidence="1">The sequence shown here is derived from an EMBL/GenBank/DDBJ whole genome shotgun (WGS) entry which is preliminary data.</text>
</comment>
<gene>
    <name evidence="1" type="ORF">DZF98_06275</name>
</gene>
<feature type="non-terminal residue" evidence="1">
    <location>
        <position position="31"/>
    </location>
</feature>
<organism evidence="1 2">
    <name type="scientific">Clavibacter californiensis</name>
    <dbReference type="NCBI Taxonomy" id="1401995"/>
    <lineage>
        <taxon>Bacteria</taxon>
        <taxon>Bacillati</taxon>
        <taxon>Actinomycetota</taxon>
        <taxon>Actinomycetes</taxon>
        <taxon>Micrococcales</taxon>
        <taxon>Microbacteriaceae</taxon>
        <taxon>Clavibacter</taxon>
    </lineage>
</organism>
<name>A0ABX9N6G6_9MICO</name>
<sequence>MTADRPAVAVVGPGAIGTSVAAALHEAGVPV</sequence>
<reference evidence="1 2" key="1">
    <citation type="submission" date="2018-08" db="EMBL/GenBank/DDBJ databases">
        <title>Genome Sequence of Clavibacter michiganensis Subspecies type strains, and the Atypical Peach-Colored Strains Isolated from Tomato.</title>
        <authorList>
            <person name="Osdaghi E."/>
            <person name="Portier P."/>
            <person name="Briand M."/>
            <person name="Jacques M.-A."/>
        </authorList>
    </citation>
    <scope>NUCLEOTIDE SEQUENCE [LARGE SCALE GENOMIC DNA]</scope>
    <source>
        <strain evidence="1 2">CFBP 8216</strain>
    </source>
</reference>
<proteinExistence type="predicted"/>
<dbReference type="Gene3D" id="3.40.50.720">
    <property type="entry name" value="NAD(P)-binding Rossmann-like Domain"/>
    <property type="match status" value="1"/>
</dbReference>
<evidence type="ECO:0000313" key="1">
    <source>
        <dbReference type="EMBL" id="RII92703.1"/>
    </source>
</evidence>
<protein>
    <submittedName>
        <fullName evidence="1">Oxidoreductase</fullName>
    </submittedName>
</protein>
<dbReference type="EMBL" id="QWEE01000071">
    <property type="protein sequence ID" value="RII92703.1"/>
    <property type="molecule type" value="Genomic_DNA"/>
</dbReference>
<evidence type="ECO:0000313" key="2">
    <source>
        <dbReference type="Proteomes" id="UP000265355"/>
    </source>
</evidence>